<organism evidence="4 5">
    <name type="scientific">Fusarium globosum</name>
    <dbReference type="NCBI Taxonomy" id="78864"/>
    <lineage>
        <taxon>Eukaryota</taxon>
        <taxon>Fungi</taxon>
        <taxon>Dikarya</taxon>
        <taxon>Ascomycota</taxon>
        <taxon>Pezizomycotina</taxon>
        <taxon>Sordariomycetes</taxon>
        <taxon>Hypocreomycetidae</taxon>
        <taxon>Hypocreales</taxon>
        <taxon>Nectriaceae</taxon>
        <taxon>Fusarium</taxon>
        <taxon>Fusarium fujikuroi species complex</taxon>
    </lineage>
</organism>
<dbReference type="GO" id="GO:0005524">
    <property type="term" value="F:ATP binding"/>
    <property type="evidence" value="ECO:0007669"/>
    <property type="project" value="InterPro"/>
</dbReference>
<proteinExistence type="predicted"/>
<dbReference type="AlphaFoldDB" id="A0A8H5XIV0"/>
<dbReference type="PROSITE" id="PS51192">
    <property type="entry name" value="HELICASE_ATP_BIND_1"/>
    <property type="match status" value="1"/>
</dbReference>
<dbReference type="PANTHER" id="PTHR10799">
    <property type="entry name" value="SNF2/RAD54 HELICASE FAMILY"/>
    <property type="match status" value="1"/>
</dbReference>
<keyword evidence="1" id="KW-0547">Nucleotide-binding</keyword>
<evidence type="ECO:0000313" key="4">
    <source>
        <dbReference type="EMBL" id="KAF5694568.1"/>
    </source>
</evidence>
<dbReference type="InterPro" id="IPR038718">
    <property type="entry name" value="SNF2-like_sf"/>
</dbReference>
<dbReference type="EMBL" id="JAAQPF010001014">
    <property type="protein sequence ID" value="KAF5694568.1"/>
    <property type="molecule type" value="Genomic_DNA"/>
</dbReference>
<evidence type="ECO:0000256" key="2">
    <source>
        <dbReference type="ARBA" id="ARBA00022840"/>
    </source>
</evidence>
<evidence type="ECO:0000256" key="1">
    <source>
        <dbReference type="ARBA" id="ARBA00022741"/>
    </source>
</evidence>
<comment type="caution">
    <text evidence="4">The sequence shown here is derived from an EMBL/GenBank/DDBJ whole genome shotgun (WGS) entry which is preliminary data.</text>
</comment>
<name>A0A8H5XIV0_9HYPO</name>
<accession>A0A8H5XIV0</accession>
<protein>
    <submittedName>
        <fullName evidence="4">Global transactivator</fullName>
    </submittedName>
</protein>
<gene>
    <name evidence="4" type="ORF">FGLOB1_14196</name>
</gene>
<dbReference type="Gene3D" id="3.40.50.10810">
    <property type="entry name" value="Tandem AAA-ATPase domain"/>
    <property type="match status" value="1"/>
</dbReference>
<evidence type="ECO:0000313" key="5">
    <source>
        <dbReference type="Proteomes" id="UP000532311"/>
    </source>
</evidence>
<dbReference type="InterPro" id="IPR014001">
    <property type="entry name" value="Helicase_ATP-bd"/>
</dbReference>
<reference evidence="4 5" key="1">
    <citation type="submission" date="2020-05" db="EMBL/GenBank/DDBJ databases">
        <title>Identification and distribution of gene clusters putatively required for synthesis of sphingolipid metabolism inhibitors in phylogenetically diverse species of the filamentous fungus Fusarium.</title>
        <authorList>
            <person name="Kim H.-S."/>
            <person name="Busman M."/>
            <person name="Brown D.W."/>
            <person name="Divon H."/>
            <person name="Uhlig S."/>
            <person name="Proctor R.H."/>
        </authorList>
    </citation>
    <scope>NUCLEOTIDE SEQUENCE [LARGE SCALE GENOMIC DNA]</scope>
    <source>
        <strain evidence="4 5">NRRL 26131</strain>
    </source>
</reference>
<keyword evidence="2" id="KW-0067">ATP-binding</keyword>
<keyword evidence="5" id="KW-1185">Reference proteome</keyword>
<dbReference type="Proteomes" id="UP000532311">
    <property type="component" value="Unassembled WGS sequence"/>
</dbReference>
<dbReference type="SUPFAM" id="SSF52540">
    <property type="entry name" value="P-loop containing nucleoside triphosphate hydrolases"/>
    <property type="match status" value="1"/>
</dbReference>
<sequence length="198" mass="21885">MRSLAGPLKGMMLGDPPGLSKTLVALAVAALSWELGDGPSLIVAPLMLFQDTIKDYNAELTIFPKRLNLVLRHGSLKSEPWKPIGKCMILDEAHTIKNRNTRTFAVITALREQFEGCLALTGTPLDNTWEDEKIMKQEGAWQGPSTQQDDAAGWPYLIEAQQYACHSMLVQLKLAHGGLMESMRQEDVDDAIPDEMGH</sequence>
<evidence type="ECO:0000259" key="3">
    <source>
        <dbReference type="PROSITE" id="PS51192"/>
    </source>
</evidence>
<dbReference type="InterPro" id="IPR000330">
    <property type="entry name" value="SNF2_N"/>
</dbReference>
<dbReference type="Pfam" id="PF00176">
    <property type="entry name" value="SNF2-rel_dom"/>
    <property type="match status" value="1"/>
</dbReference>
<dbReference type="InterPro" id="IPR027417">
    <property type="entry name" value="P-loop_NTPase"/>
</dbReference>
<feature type="domain" description="Helicase ATP-binding" evidence="3">
    <location>
        <begin position="2"/>
        <end position="142"/>
    </location>
</feature>